<sequence>MEYTGLGGYEVLIILLPLLAYAVGLAIFFVILYFVVRAAVTSGIRRAREHAAPTTPDA</sequence>
<gene>
    <name evidence="2" type="ORF">ACFSDA_05790</name>
</gene>
<evidence type="ECO:0000313" key="2">
    <source>
        <dbReference type="EMBL" id="MFD1834586.1"/>
    </source>
</evidence>
<protein>
    <submittedName>
        <fullName evidence="2">Uncharacterized protein</fullName>
    </submittedName>
</protein>
<accession>A0ABW4PYR2</accession>
<dbReference type="EMBL" id="JBHUFL010000002">
    <property type="protein sequence ID" value="MFD1834586.1"/>
    <property type="molecule type" value="Genomic_DNA"/>
</dbReference>
<name>A0ABW4PYR2_9MICO</name>
<dbReference type="RefSeq" id="WP_343903856.1">
    <property type="nucleotide sequence ID" value="NZ_BAAAIS010000002.1"/>
</dbReference>
<keyword evidence="1" id="KW-0812">Transmembrane</keyword>
<keyword evidence="1" id="KW-1133">Transmembrane helix</keyword>
<feature type="transmembrane region" description="Helical" evidence="1">
    <location>
        <begin position="12"/>
        <end position="36"/>
    </location>
</feature>
<dbReference type="Proteomes" id="UP001597280">
    <property type="component" value="Unassembled WGS sequence"/>
</dbReference>
<comment type="caution">
    <text evidence="2">The sequence shown here is derived from an EMBL/GenBank/DDBJ whole genome shotgun (WGS) entry which is preliminary data.</text>
</comment>
<keyword evidence="3" id="KW-1185">Reference proteome</keyword>
<organism evidence="2 3">
    <name type="scientific">Brachybacterium rhamnosum</name>
    <dbReference type="NCBI Taxonomy" id="173361"/>
    <lineage>
        <taxon>Bacteria</taxon>
        <taxon>Bacillati</taxon>
        <taxon>Actinomycetota</taxon>
        <taxon>Actinomycetes</taxon>
        <taxon>Micrococcales</taxon>
        <taxon>Dermabacteraceae</taxon>
        <taxon>Brachybacterium</taxon>
    </lineage>
</organism>
<evidence type="ECO:0000313" key="3">
    <source>
        <dbReference type="Proteomes" id="UP001597280"/>
    </source>
</evidence>
<reference evidence="3" key="1">
    <citation type="journal article" date="2019" name="Int. J. Syst. Evol. Microbiol.">
        <title>The Global Catalogue of Microorganisms (GCM) 10K type strain sequencing project: providing services to taxonomists for standard genome sequencing and annotation.</title>
        <authorList>
            <consortium name="The Broad Institute Genomics Platform"/>
            <consortium name="The Broad Institute Genome Sequencing Center for Infectious Disease"/>
            <person name="Wu L."/>
            <person name="Ma J."/>
        </authorList>
    </citation>
    <scope>NUCLEOTIDE SEQUENCE [LARGE SCALE GENOMIC DNA]</scope>
    <source>
        <strain evidence="3">JCM 11650</strain>
    </source>
</reference>
<proteinExistence type="predicted"/>
<keyword evidence="1" id="KW-0472">Membrane</keyword>
<evidence type="ECO:0000256" key="1">
    <source>
        <dbReference type="SAM" id="Phobius"/>
    </source>
</evidence>